<dbReference type="OrthoDB" id="2614981at2"/>
<name>D6TH49_KTERA</name>
<evidence type="ECO:0000313" key="2">
    <source>
        <dbReference type="Proteomes" id="UP000004508"/>
    </source>
</evidence>
<dbReference type="InParanoid" id="D6TH49"/>
<keyword evidence="2" id="KW-1185">Reference proteome</keyword>
<comment type="caution">
    <text evidence="1">The sequence shown here is derived from an EMBL/GenBank/DDBJ whole genome shotgun (WGS) entry which is preliminary data.</text>
</comment>
<organism evidence="1 2">
    <name type="scientific">Ktedonobacter racemifer DSM 44963</name>
    <dbReference type="NCBI Taxonomy" id="485913"/>
    <lineage>
        <taxon>Bacteria</taxon>
        <taxon>Bacillati</taxon>
        <taxon>Chloroflexota</taxon>
        <taxon>Ktedonobacteria</taxon>
        <taxon>Ktedonobacterales</taxon>
        <taxon>Ktedonobacteraceae</taxon>
        <taxon>Ktedonobacter</taxon>
    </lineage>
</organism>
<accession>D6TH49</accession>
<dbReference type="RefSeq" id="WP_007908440.1">
    <property type="nucleotide sequence ID" value="NZ_ADVG01000001.1"/>
</dbReference>
<reference evidence="1 2" key="1">
    <citation type="journal article" date="2011" name="Stand. Genomic Sci.">
        <title>Non-contiguous finished genome sequence and contextual data of the filamentous soil bacterium Ktedonobacter racemifer type strain (SOSP1-21).</title>
        <authorList>
            <person name="Chang Y.J."/>
            <person name="Land M."/>
            <person name="Hauser L."/>
            <person name="Chertkov O."/>
            <person name="Del Rio T.G."/>
            <person name="Nolan M."/>
            <person name="Copeland A."/>
            <person name="Tice H."/>
            <person name="Cheng J.F."/>
            <person name="Lucas S."/>
            <person name="Han C."/>
            <person name="Goodwin L."/>
            <person name="Pitluck S."/>
            <person name="Ivanova N."/>
            <person name="Ovchinikova G."/>
            <person name="Pati A."/>
            <person name="Chen A."/>
            <person name="Palaniappan K."/>
            <person name="Mavromatis K."/>
            <person name="Liolios K."/>
            <person name="Brettin T."/>
            <person name="Fiebig A."/>
            <person name="Rohde M."/>
            <person name="Abt B."/>
            <person name="Goker M."/>
            <person name="Detter J.C."/>
            <person name="Woyke T."/>
            <person name="Bristow J."/>
            <person name="Eisen J.A."/>
            <person name="Markowitz V."/>
            <person name="Hugenholtz P."/>
            <person name="Kyrpides N.C."/>
            <person name="Klenk H.P."/>
            <person name="Lapidus A."/>
        </authorList>
    </citation>
    <scope>NUCLEOTIDE SEQUENCE [LARGE SCALE GENOMIC DNA]</scope>
    <source>
        <strain evidence="2">DSM 44963</strain>
    </source>
</reference>
<dbReference type="eggNOG" id="ENOG50339ST">
    <property type="taxonomic scope" value="Bacteria"/>
</dbReference>
<sequence>MKLSHWQTMKLSFEQIRDGMQPWVALGNFMNNWYAYHADQRAVLIADPLPPHDTTNMYVHRWAVFCVAAVEWFARKYGEECPAWVFDEQYTLSEPWFFDAKEKVRKREMETTPEEFSRRKIYCGGRVFANKWELDEEIAKIKQLRQQSA</sequence>
<proteinExistence type="predicted"/>
<protein>
    <submittedName>
        <fullName evidence="1">Uncharacterized protein</fullName>
    </submittedName>
</protein>
<gene>
    <name evidence="1" type="ORF">Krac_12430</name>
</gene>
<dbReference type="Proteomes" id="UP000004508">
    <property type="component" value="Unassembled WGS sequence"/>
</dbReference>
<dbReference type="AlphaFoldDB" id="D6TH49"/>
<evidence type="ECO:0000313" key="1">
    <source>
        <dbReference type="EMBL" id="EFH90791.1"/>
    </source>
</evidence>
<dbReference type="EMBL" id="ADVG01000001">
    <property type="protein sequence ID" value="EFH90791.1"/>
    <property type="molecule type" value="Genomic_DNA"/>
</dbReference>